<evidence type="ECO:0000259" key="1">
    <source>
        <dbReference type="SMART" id="SM00974"/>
    </source>
</evidence>
<evidence type="ECO:0000313" key="3">
    <source>
        <dbReference type="Proteomes" id="UP000758155"/>
    </source>
</evidence>
<dbReference type="PANTHER" id="PTHR28094">
    <property type="entry name" value="MEIOTICALLY UP-REGULATED GENE 113 PROTEIN"/>
    <property type="match status" value="1"/>
</dbReference>
<evidence type="ECO:0000313" key="2">
    <source>
        <dbReference type="EMBL" id="KAF3033867.1"/>
    </source>
</evidence>
<dbReference type="InterPro" id="IPR018306">
    <property type="entry name" value="Phage_T5_Orf172_DNA-bd"/>
</dbReference>
<dbReference type="EMBL" id="SWKV01000074">
    <property type="protein sequence ID" value="KAF3033867.1"/>
    <property type="molecule type" value="Genomic_DNA"/>
</dbReference>
<dbReference type="AlphaFoldDB" id="A0A9P4WJE3"/>
<dbReference type="OrthoDB" id="2417614at2759"/>
<dbReference type="Proteomes" id="UP000758155">
    <property type="component" value="Unassembled WGS sequence"/>
</dbReference>
<gene>
    <name evidence="2" type="ORF">E8E12_000110</name>
</gene>
<dbReference type="PANTHER" id="PTHR28094:SF1">
    <property type="entry name" value="MEIOTICALLY UP-REGULATED GENE 113 PROTEIN"/>
    <property type="match status" value="1"/>
</dbReference>
<dbReference type="Pfam" id="PF10544">
    <property type="entry name" value="T5orf172"/>
    <property type="match status" value="1"/>
</dbReference>
<dbReference type="InterPro" id="IPR053006">
    <property type="entry name" value="Meiosis_regulatory"/>
</dbReference>
<protein>
    <recommendedName>
        <fullName evidence="1">Bacteriophage T5 Orf172 DNA-binding domain-containing protein</fullName>
    </recommendedName>
</protein>
<keyword evidence="3" id="KW-1185">Reference proteome</keyword>
<proteinExistence type="predicted"/>
<comment type="caution">
    <text evidence="2">The sequence shown here is derived from an EMBL/GenBank/DDBJ whole genome shotgun (WGS) entry which is preliminary data.</text>
</comment>
<dbReference type="SMART" id="SM00974">
    <property type="entry name" value="T5orf172"/>
    <property type="match status" value="1"/>
</dbReference>
<sequence length="405" mass="46365">MKMVSHCIKLFKYMALPDHIEELVKNKTCGIHRKVAIEQPMAESRLDTLRALVILIPDLTESDTATLSTWLQAISGIETSPLLNRIVPFCMHVKLSQKPNRCVRLDCKELPLKSGKNDESRQSMIDKLVKQSAHSHQELACTYLAIVKAWIEAFTKCNLPTTFGTGSESSMKITKAALQPKVVDAPTDTAIILPASSFKFAPYQTEPSSIRSIAEALFAKASKALSAWDRKDGYIYMFWDQQHFGMVKVGRTADREQRLKQWNSQCKITHHYHRILKDTSSSRIPHVQRIEKLLHIELGNYRKKRTCDGCGRTHIEWFDISAEKARQVYQKWEDWIVQRPYAQDKAGNWVIRPEMLGSLSEVCKPVVFSEPIKSLVSGSEAEWSVRVVVEQRRLVRIQGREEDEE</sequence>
<organism evidence="2 3">
    <name type="scientific">Didymella heteroderae</name>
    <dbReference type="NCBI Taxonomy" id="1769908"/>
    <lineage>
        <taxon>Eukaryota</taxon>
        <taxon>Fungi</taxon>
        <taxon>Dikarya</taxon>
        <taxon>Ascomycota</taxon>
        <taxon>Pezizomycotina</taxon>
        <taxon>Dothideomycetes</taxon>
        <taxon>Pleosporomycetidae</taxon>
        <taxon>Pleosporales</taxon>
        <taxon>Pleosporineae</taxon>
        <taxon>Didymellaceae</taxon>
        <taxon>Didymella</taxon>
    </lineage>
</organism>
<accession>A0A9P4WJE3</accession>
<reference evidence="2" key="1">
    <citation type="submission" date="2019-04" db="EMBL/GenBank/DDBJ databases">
        <title>Sequencing of skin fungus with MAO and IRED activity.</title>
        <authorList>
            <person name="Marsaioli A.J."/>
            <person name="Bonatto J.M.C."/>
            <person name="Reis Junior O."/>
        </authorList>
    </citation>
    <scope>NUCLEOTIDE SEQUENCE</scope>
    <source>
        <strain evidence="2">28M1</strain>
    </source>
</reference>
<feature type="domain" description="Bacteriophage T5 Orf172 DNA-binding" evidence="1">
    <location>
        <begin position="241"/>
        <end position="332"/>
    </location>
</feature>
<name>A0A9P4WJE3_9PLEO</name>